<accession>A0A2P2BRC3</accession>
<dbReference type="Pfam" id="PF13346">
    <property type="entry name" value="ABC2_membrane_5"/>
    <property type="match status" value="1"/>
</dbReference>
<reference evidence="2 3" key="1">
    <citation type="submission" date="2014-09" db="EMBL/GenBank/DDBJ databases">
        <authorList>
            <person name="Hornung B.V."/>
        </authorList>
    </citation>
    <scope>NUCLEOTIDE SEQUENCE [LARGE SCALE GENOMIC DNA]</scope>
    <source>
        <strain evidence="2 3">FRIFI</strain>
    </source>
</reference>
<feature type="transmembrane region" description="Helical" evidence="1">
    <location>
        <begin position="12"/>
        <end position="32"/>
    </location>
</feature>
<keyword evidence="1" id="KW-0472">Membrane</keyword>
<dbReference type="EMBL" id="LN650648">
    <property type="protein sequence ID" value="CEI72906.1"/>
    <property type="molecule type" value="Genomic_DNA"/>
</dbReference>
<evidence type="ECO:0000256" key="1">
    <source>
        <dbReference type="SAM" id="Phobius"/>
    </source>
</evidence>
<feature type="transmembrane region" description="Helical" evidence="1">
    <location>
        <begin position="110"/>
        <end position="130"/>
    </location>
</feature>
<feature type="transmembrane region" description="Helical" evidence="1">
    <location>
        <begin position="38"/>
        <end position="58"/>
    </location>
</feature>
<dbReference type="KEGG" id="rhom:FRIFI_1371"/>
<gene>
    <name evidence="2" type="ORF">FRIFI_1371</name>
</gene>
<evidence type="ECO:0000313" key="2">
    <source>
        <dbReference type="EMBL" id="CEI72906.1"/>
    </source>
</evidence>
<organism evidence="2 3">
    <name type="scientific">Romboutsia hominis</name>
    <dbReference type="NCBI Taxonomy" id="1507512"/>
    <lineage>
        <taxon>Bacteria</taxon>
        <taxon>Bacillati</taxon>
        <taxon>Bacillota</taxon>
        <taxon>Clostridia</taxon>
        <taxon>Peptostreptococcales</taxon>
        <taxon>Peptostreptococcaceae</taxon>
        <taxon>Romboutsia</taxon>
    </lineage>
</organism>
<sequence length="210" mass="23383">MNNIMNLTKMSLINFKAILKQVGIIIIMWLFVSAINPSFIGALSSMITIVGVPQLMSYEDVSGIDNLIGVIPVKRSEYVISRYVIGIITMISSMLIVSVIYHIIEVDINLDLLLTTVILSSTLIISMLIPTMIKYGAIKGKFITMAITLATIFCSMPIVDILQNPSKQLKNIIDYINNINPLIVSIIISILTILISMIISIKIYDKKEFK</sequence>
<proteinExistence type="predicted"/>
<feature type="transmembrane region" description="Helical" evidence="1">
    <location>
        <begin position="79"/>
        <end position="104"/>
    </location>
</feature>
<dbReference type="AlphaFoldDB" id="A0A2P2BRC3"/>
<name>A0A2P2BRC3_9FIRM</name>
<dbReference type="RefSeq" id="WP_166505409.1">
    <property type="nucleotide sequence ID" value="NZ_JAKNTL010000007.1"/>
</dbReference>
<evidence type="ECO:0000313" key="3">
    <source>
        <dbReference type="Proteomes" id="UP000245695"/>
    </source>
</evidence>
<protein>
    <submittedName>
        <fullName evidence="2">ABC-2 family transporter protein</fullName>
    </submittedName>
</protein>
<keyword evidence="1" id="KW-0812">Transmembrane</keyword>
<dbReference type="InterPro" id="IPR025699">
    <property type="entry name" value="ABC2_memb-like"/>
</dbReference>
<dbReference type="Proteomes" id="UP000245695">
    <property type="component" value="Chromosome 1"/>
</dbReference>
<feature type="transmembrane region" description="Helical" evidence="1">
    <location>
        <begin position="182"/>
        <end position="204"/>
    </location>
</feature>
<keyword evidence="1" id="KW-1133">Transmembrane helix</keyword>
<feature type="transmembrane region" description="Helical" evidence="1">
    <location>
        <begin position="142"/>
        <end position="162"/>
    </location>
</feature>
<keyword evidence="3" id="KW-1185">Reference proteome</keyword>